<dbReference type="InterPro" id="IPR036396">
    <property type="entry name" value="Cyt_P450_sf"/>
</dbReference>
<dbReference type="GO" id="GO:0008395">
    <property type="term" value="F:steroid hydroxylase activity"/>
    <property type="evidence" value="ECO:0007669"/>
    <property type="project" value="TreeGrafter"/>
</dbReference>
<evidence type="ECO:0000256" key="4">
    <source>
        <dbReference type="ARBA" id="ARBA00023004"/>
    </source>
</evidence>
<keyword evidence="6" id="KW-0413">Isomerase</keyword>
<comment type="similarity">
    <text evidence="1">Belongs to the cytochrome P450 family.</text>
</comment>
<dbReference type="Proteomes" id="UP000683360">
    <property type="component" value="Unassembled WGS sequence"/>
</dbReference>
<dbReference type="GO" id="GO:0016705">
    <property type="term" value="F:oxidoreductase activity, acting on paired donors, with incorporation or reduction of molecular oxygen"/>
    <property type="evidence" value="ECO:0007669"/>
    <property type="project" value="InterPro"/>
</dbReference>
<dbReference type="GO" id="GO:0008116">
    <property type="term" value="F:prostaglandin-I synthase activity"/>
    <property type="evidence" value="ECO:0007669"/>
    <property type="project" value="UniProtKB-EC"/>
</dbReference>
<keyword evidence="5" id="KW-0443">Lipid metabolism</keyword>
<evidence type="ECO:0000313" key="7">
    <source>
        <dbReference type="Proteomes" id="UP000683360"/>
    </source>
</evidence>
<name>A0A8S3QTT8_MYTED</name>
<dbReference type="InterPro" id="IPR001128">
    <property type="entry name" value="Cyt_P450"/>
</dbReference>
<dbReference type="SUPFAM" id="SSF48264">
    <property type="entry name" value="Cytochrome P450"/>
    <property type="match status" value="1"/>
</dbReference>
<dbReference type="EMBL" id="CAJPWZ010000734">
    <property type="protein sequence ID" value="CAG2200157.1"/>
    <property type="molecule type" value="Genomic_DNA"/>
</dbReference>
<sequence>MRIVDRVRKLGGATKLYFIHEKSFCYRLVMEGGVNSQHYKTTILKNLRKLINLEKQEEQNSNRIKPKNHDAAYFKFLFRKRRENEPPIPTGHWFWGNGEEFSKNAVKFLHSTQKKIGDIFTIRLFNQHMTVILDPHSYEKFVKERNFDFDKIQKQVNHNVFSFELVNARKMLKEAGKL</sequence>
<keyword evidence="4" id="KW-0408">Iron</keyword>
<dbReference type="GO" id="GO:0005506">
    <property type="term" value="F:iron ion binding"/>
    <property type="evidence" value="ECO:0007669"/>
    <property type="project" value="InterPro"/>
</dbReference>
<dbReference type="PANTHER" id="PTHR24304">
    <property type="entry name" value="CYTOCHROME P450 FAMILY 7"/>
    <property type="match status" value="1"/>
</dbReference>
<keyword evidence="2" id="KW-0349">Heme</keyword>
<dbReference type="InterPro" id="IPR050529">
    <property type="entry name" value="CYP450_sterol_14alpha_dmase"/>
</dbReference>
<proteinExistence type="inferred from homology"/>
<evidence type="ECO:0000256" key="1">
    <source>
        <dbReference type="ARBA" id="ARBA00010617"/>
    </source>
</evidence>
<evidence type="ECO:0000256" key="5">
    <source>
        <dbReference type="ARBA" id="ARBA00023221"/>
    </source>
</evidence>
<dbReference type="Pfam" id="PF00067">
    <property type="entry name" value="p450"/>
    <property type="match status" value="1"/>
</dbReference>
<dbReference type="AlphaFoldDB" id="A0A8S3QTT8"/>
<gene>
    <name evidence="6" type="ORF">MEDL_14844</name>
</gene>
<organism evidence="6 7">
    <name type="scientific">Mytilus edulis</name>
    <name type="common">Blue mussel</name>
    <dbReference type="NCBI Taxonomy" id="6550"/>
    <lineage>
        <taxon>Eukaryota</taxon>
        <taxon>Metazoa</taxon>
        <taxon>Spiralia</taxon>
        <taxon>Lophotrochozoa</taxon>
        <taxon>Mollusca</taxon>
        <taxon>Bivalvia</taxon>
        <taxon>Autobranchia</taxon>
        <taxon>Pteriomorphia</taxon>
        <taxon>Mytilida</taxon>
        <taxon>Mytiloidea</taxon>
        <taxon>Mytilidae</taxon>
        <taxon>Mytilinae</taxon>
        <taxon>Mytilus</taxon>
    </lineage>
</organism>
<evidence type="ECO:0000256" key="3">
    <source>
        <dbReference type="ARBA" id="ARBA00022723"/>
    </source>
</evidence>
<dbReference type="EC" id="5.3.99.4" evidence="6"/>
<dbReference type="Gene3D" id="1.10.630.10">
    <property type="entry name" value="Cytochrome P450"/>
    <property type="match status" value="1"/>
</dbReference>
<keyword evidence="7" id="KW-1185">Reference proteome</keyword>
<keyword evidence="5" id="KW-0753">Steroid metabolism</keyword>
<evidence type="ECO:0000256" key="2">
    <source>
        <dbReference type="ARBA" id="ARBA00022617"/>
    </source>
</evidence>
<comment type="caution">
    <text evidence="6">The sequence shown here is derived from an EMBL/GenBank/DDBJ whole genome shotgun (WGS) entry which is preliminary data.</text>
</comment>
<dbReference type="OrthoDB" id="6692864at2759"/>
<protein>
    <submittedName>
        <fullName evidence="6">PTGIS</fullName>
        <ecNumber evidence="6">5.3.99.4</ecNumber>
    </submittedName>
</protein>
<accession>A0A8S3QTT8</accession>
<dbReference type="GO" id="GO:0042632">
    <property type="term" value="P:cholesterol homeostasis"/>
    <property type="evidence" value="ECO:0007669"/>
    <property type="project" value="TreeGrafter"/>
</dbReference>
<dbReference type="PANTHER" id="PTHR24304:SF4">
    <property type="entry name" value="CYTOCHROME P450"/>
    <property type="match status" value="1"/>
</dbReference>
<keyword evidence="3" id="KW-0479">Metal-binding</keyword>
<dbReference type="GO" id="GO:0020037">
    <property type="term" value="F:heme binding"/>
    <property type="evidence" value="ECO:0007669"/>
    <property type="project" value="InterPro"/>
</dbReference>
<dbReference type="GO" id="GO:0006699">
    <property type="term" value="P:bile acid biosynthetic process"/>
    <property type="evidence" value="ECO:0007669"/>
    <property type="project" value="TreeGrafter"/>
</dbReference>
<evidence type="ECO:0000313" key="6">
    <source>
        <dbReference type="EMBL" id="CAG2200157.1"/>
    </source>
</evidence>
<reference evidence="6" key="1">
    <citation type="submission" date="2021-03" db="EMBL/GenBank/DDBJ databases">
        <authorList>
            <person name="Bekaert M."/>
        </authorList>
    </citation>
    <scope>NUCLEOTIDE SEQUENCE</scope>
</reference>